<dbReference type="AlphaFoldDB" id="A0A521F0W9"/>
<dbReference type="InterPro" id="IPR051086">
    <property type="entry name" value="RNase_D-like"/>
</dbReference>
<dbReference type="RefSeq" id="WP_142455549.1">
    <property type="nucleotide sequence ID" value="NZ_FXTP01000014.1"/>
</dbReference>
<evidence type="ECO:0000259" key="1">
    <source>
        <dbReference type="SMART" id="SM00474"/>
    </source>
</evidence>
<dbReference type="SUPFAM" id="SSF53098">
    <property type="entry name" value="Ribonuclease H-like"/>
    <property type="match status" value="1"/>
</dbReference>
<dbReference type="GO" id="GO:0006139">
    <property type="term" value="P:nucleobase-containing compound metabolic process"/>
    <property type="evidence" value="ECO:0007669"/>
    <property type="project" value="InterPro"/>
</dbReference>
<dbReference type="GO" id="GO:0003676">
    <property type="term" value="F:nucleic acid binding"/>
    <property type="evidence" value="ECO:0007669"/>
    <property type="project" value="InterPro"/>
</dbReference>
<dbReference type="GO" id="GO:0008408">
    <property type="term" value="F:3'-5' exonuclease activity"/>
    <property type="evidence" value="ECO:0007669"/>
    <property type="project" value="InterPro"/>
</dbReference>
<name>A0A521F0W9_9BACT</name>
<dbReference type="InterPro" id="IPR012337">
    <property type="entry name" value="RNaseH-like_sf"/>
</dbReference>
<dbReference type="OrthoDB" id="9800549at2"/>
<evidence type="ECO:0000313" key="3">
    <source>
        <dbReference type="Proteomes" id="UP000317557"/>
    </source>
</evidence>
<dbReference type="PANTHER" id="PTHR47649">
    <property type="entry name" value="RIBONUCLEASE D"/>
    <property type="match status" value="1"/>
</dbReference>
<dbReference type="InterPro" id="IPR036397">
    <property type="entry name" value="RNaseH_sf"/>
</dbReference>
<keyword evidence="3" id="KW-1185">Reference proteome</keyword>
<sequence length="383" mass="44834">MTIHYIDTDVRLRKLTDALSHVSAFAIDLEFDRNRYRYGFNMCLMQIYDGQDCYLVDPLSEDVNIDVIFPVLENPEVQKVVFAFGEDLRLLHSMGCFPKNIYDLDVATSLLNFEPASLTNLIKDVLEVEVNSSSQQSNWYKRPLSDQQKEYAADDVLYLLDFKDALESKISGQKVQEWVQQENAIFDKLDYSDEDHNTLIKDKDKNDMTMFEWHVYKHLMNFFDEVAESYNKPVYQLVNKRLVESLALNPKKVNEWQRMKGIFGALKNDSFQQQLKQEIQEAVEDAKSQNLSTSRKASHTLNDQEYRAMRQEQSRISHLKAKLMRPIQNKIADDFGKHAKSFILPNRLAKEIIAGETEMMPDYKVQLFRRYAKDLDIDLSEYI</sequence>
<dbReference type="CDD" id="cd06142">
    <property type="entry name" value="RNaseD_exo"/>
    <property type="match status" value="1"/>
</dbReference>
<dbReference type="SMART" id="SM00474">
    <property type="entry name" value="35EXOc"/>
    <property type="match status" value="1"/>
</dbReference>
<dbReference type="EMBL" id="FXTP01000014">
    <property type="protein sequence ID" value="SMO89716.1"/>
    <property type="molecule type" value="Genomic_DNA"/>
</dbReference>
<reference evidence="2 3" key="1">
    <citation type="submission" date="2017-05" db="EMBL/GenBank/DDBJ databases">
        <authorList>
            <person name="Varghese N."/>
            <person name="Submissions S."/>
        </authorList>
    </citation>
    <scope>NUCLEOTIDE SEQUENCE [LARGE SCALE GENOMIC DNA]</scope>
    <source>
        <strain evidence="2 3">DSM 21985</strain>
    </source>
</reference>
<organism evidence="2 3">
    <name type="scientific">Gracilimonas mengyeensis</name>
    <dbReference type="NCBI Taxonomy" id="1302730"/>
    <lineage>
        <taxon>Bacteria</taxon>
        <taxon>Pseudomonadati</taxon>
        <taxon>Balneolota</taxon>
        <taxon>Balneolia</taxon>
        <taxon>Balneolales</taxon>
        <taxon>Balneolaceae</taxon>
        <taxon>Gracilimonas</taxon>
    </lineage>
</organism>
<dbReference type="PANTHER" id="PTHR47649:SF1">
    <property type="entry name" value="RIBONUCLEASE D"/>
    <property type="match status" value="1"/>
</dbReference>
<dbReference type="Pfam" id="PF01612">
    <property type="entry name" value="DNA_pol_A_exo1"/>
    <property type="match status" value="1"/>
</dbReference>
<dbReference type="InterPro" id="IPR002562">
    <property type="entry name" value="3'-5'_exonuclease_dom"/>
</dbReference>
<accession>A0A521F0W9</accession>
<evidence type="ECO:0000313" key="2">
    <source>
        <dbReference type="EMBL" id="SMO89716.1"/>
    </source>
</evidence>
<protein>
    <submittedName>
        <fullName evidence="2">Ribonuclease D</fullName>
    </submittedName>
</protein>
<feature type="domain" description="3'-5' exonuclease" evidence="1">
    <location>
        <begin position="3"/>
        <end position="171"/>
    </location>
</feature>
<gene>
    <name evidence="2" type="ORF">SAMN06265219_11498</name>
</gene>
<dbReference type="Gene3D" id="3.30.420.10">
    <property type="entry name" value="Ribonuclease H-like superfamily/Ribonuclease H"/>
    <property type="match status" value="1"/>
</dbReference>
<proteinExistence type="predicted"/>
<dbReference type="Proteomes" id="UP000317557">
    <property type="component" value="Unassembled WGS sequence"/>
</dbReference>